<organism evidence="1 2">
    <name type="scientific">Trichophyton tonsurans (strain CBS 112818)</name>
    <name type="common">Scalp ringworm fungus</name>
    <dbReference type="NCBI Taxonomy" id="647933"/>
    <lineage>
        <taxon>Eukaryota</taxon>
        <taxon>Fungi</taxon>
        <taxon>Dikarya</taxon>
        <taxon>Ascomycota</taxon>
        <taxon>Pezizomycotina</taxon>
        <taxon>Eurotiomycetes</taxon>
        <taxon>Eurotiomycetidae</taxon>
        <taxon>Onygenales</taxon>
        <taxon>Arthrodermataceae</taxon>
        <taxon>Trichophyton</taxon>
    </lineage>
</organism>
<evidence type="ECO:0000313" key="1">
    <source>
        <dbReference type="EMBL" id="EGD95995.1"/>
    </source>
</evidence>
<dbReference type="EMBL" id="GG698491">
    <property type="protein sequence ID" value="EGD95995.1"/>
    <property type="molecule type" value="Genomic_DNA"/>
</dbReference>
<evidence type="ECO:0000313" key="2">
    <source>
        <dbReference type="Proteomes" id="UP000009172"/>
    </source>
</evidence>
<name>F2RXF9_TRIT1</name>
<keyword evidence="2" id="KW-1185">Reference proteome</keyword>
<protein>
    <submittedName>
        <fullName evidence="1">Uncharacterized protein</fullName>
    </submittedName>
</protein>
<dbReference type="AlphaFoldDB" id="F2RXF9"/>
<proteinExistence type="predicted"/>
<sequence>MTTCAPPDRAFKGIAQSLVEVTLKQPATWGFVIYRCSYNNEDAWQTILQKMNDEMAATLESEGEDELVRRHEMIIMEDKAKYDGATSHDIRDHFTSWVFNTVPYITIKVPTESELQLTLYNYCLFVDDLCLESVEHMETPVVKLLGKHFGARDPEDRDYTIHPDYEDGETDMEEDVGWMYLEVDGYAEMYNALEEDEWWYELYRRPPLLSYFTLAPQNPGFWRKNRPSLSN</sequence>
<reference evidence="2" key="1">
    <citation type="journal article" date="2012" name="MBio">
        <title>Comparative genome analysis of Trichophyton rubrum and related dermatophytes reveals candidate genes involved in infection.</title>
        <authorList>
            <person name="Martinez D.A."/>
            <person name="Oliver B.G."/>
            <person name="Graeser Y."/>
            <person name="Goldberg J.M."/>
            <person name="Li W."/>
            <person name="Martinez-Rossi N.M."/>
            <person name="Monod M."/>
            <person name="Shelest E."/>
            <person name="Barton R.C."/>
            <person name="Birch E."/>
            <person name="Brakhage A.A."/>
            <person name="Chen Z."/>
            <person name="Gurr S.J."/>
            <person name="Heiman D."/>
            <person name="Heitman J."/>
            <person name="Kosti I."/>
            <person name="Rossi A."/>
            <person name="Saif S."/>
            <person name="Samalova M."/>
            <person name="Saunders C.W."/>
            <person name="Shea T."/>
            <person name="Summerbell R.C."/>
            <person name="Xu J."/>
            <person name="Young S."/>
            <person name="Zeng Q."/>
            <person name="Birren B.W."/>
            <person name="Cuomo C.A."/>
            <person name="White T.C."/>
        </authorList>
    </citation>
    <scope>NUCLEOTIDE SEQUENCE [LARGE SCALE GENOMIC DNA]</scope>
    <source>
        <strain evidence="2">CBS 112818</strain>
    </source>
</reference>
<gene>
    <name evidence="1" type="ORF">TESG_03456</name>
</gene>
<dbReference type="HOGENOM" id="CLU_072615_5_0_1"/>
<dbReference type="Proteomes" id="UP000009172">
    <property type="component" value="Unassembled WGS sequence"/>
</dbReference>
<accession>F2RXF9</accession>
<dbReference type="OrthoDB" id="4173554at2759"/>